<dbReference type="InterPro" id="IPR005225">
    <property type="entry name" value="Small_GTP-bd"/>
</dbReference>
<reference evidence="4" key="1">
    <citation type="submission" date="2022-11" db="UniProtKB">
        <authorList>
            <consortium name="WormBaseParasite"/>
        </authorList>
    </citation>
    <scope>IDENTIFICATION</scope>
</reference>
<dbReference type="SMART" id="SM00175">
    <property type="entry name" value="RAB"/>
    <property type="match status" value="1"/>
</dbReference>
<dbReference type="AlphaFoldDB" id="A0A914YR94"/>
<dbReference type="InterPro" id="IPR020849">
    <property type="entry name" value="Small_GTPase_Ras-type"/>
</dbReference>
<dbReference type="GO" id="GO:0003924">
    <property type="term" value="F:GTPase activity"/>
    <property type="evidence" value="ECO:0007669"/>
    <property type="project" value="InterPro"/>
</dbReference>
<dbReference type="PRINTS" id="PR00449">
    <property type="entry name" value="RASTRNSFRMNG"/>
</dbReference>
<name>A0A914YR94_9BILA</name>
<dbReference type="InterPro" id="IPR027417">
    <property type="entry name" value="P-loop_NTPase"/>
</dbReference>
<dbReference type="Proteomes" id="UP000887577">
    <property type="component" value="Unplaced"/>
</dbReference>
<evidence type="ECO:0000256" key="2">
    <source>
        <dbReference type="ARBA" id="ARBA00023134"/>
    </source>
</evidence>
<dbReference type="SMART" id="SM00173">
    <property type="entry name" value="RAS"/>
    <property type="match status" value="1"/>
</dbReference>
<dbReference type="Pfam" id="PF00071">
    <property type="entry name" value="Ras"/>
    <property type="match status" value="1"/>
</dbReference>
<dbReference type="SUPFAM" id="SSF52540">
    <property type="entry name" value="P-loop containing nucleoside triphosphate hydrolases"/>
    <property type="match status" value="1"/>
</dbReference>
<evidence type="ECO:0000256" key="1">
    <source>
        <dbReference type="ARBA" id="ARBA00022741"/>
    </source>
</evidence>
<proteinExistence type="predicted"/>
<dbReference type="GO" id="GO:0007165">
    <property type="term" value="P:signal transduction"/>
    <property type="evidence" value="ECO:0007669"/>
    <property type="project" value="InterPro"/>
</dbReference>
<dbReference type="GO" id="GO:0005525">
    <property type="term" value="F:GTP binding"/>
    <property type="evidence" value="ECO:0007669"/>
    <property type="project" value="UniProtKB-KW"/>
</dbReference>
<dbReference type="GO" id="GO:0016020">
    <property type="term" value="C:membrane"/>
    <property type="evidence" value="ECO:0007669"/>
    <property type="project" value="InterPro"/>
</dbReference>
<accession>A0A914YR94</accession>
<sequence length="231" mass="26453">MTFRHFMKKNVRSGSEASTVISTNLKVVKLAILGFGGVGKTSIVKYYVNNKFDDEEEYGMVEVYQKQKVINGESYILEIVDTCHELSESDTTVKQHVIGADGYMLVFSILNLDSLNALSDFRAQIRQARRQSTNFYDDVNLQIPMIIVANKVDLNESEKLLNEMREKIQCFYLPFVQTSAKTGYGIQDAFDVLVEEVERTKNPAINHLQTTLKQRKLSYVQNFIKNRCNIL</sequence>
<organism evidence="3 4">
    <name type="scientific">Panagrolaimus superbus</name>
    <dbReference type="NCBI Taxonomy" id="310955"/>
    <lineage>
        <taxon>Eukaryota</taxon>
        <taxon>Metazoa</taxon>
        <taxon>Ecdysozoa</taxon>
        <taxon>Nematoda</taxon>
        <taxon>Chromadorea</taxon>
        <taxon>Rhabditida</taxon>
        <taxon>Tylenchina</taxon>
        <taxon>Panagrolaimomorpha</taxon>
        <taxon>Panagrolaimoidea</taxon>
        <taxon>Panagrolaimidae</taxon>
        <taxon>Panagrolaimus</taxon>
    </lineage>
</organism>
<keyword evidence="1" id="KW-0547">Nucleotide-binding</keyword>
<dbReference type="PANTHER" id="PTHR24070">
    <property type="entry name" value="RAS, DI-RAS, AND RHEB FAMILY MEMBERS OF SMALL GTPASE SUPERFAMILY"/>
    <property type="match status" value="1"/>
</dbReference>
<dbReference type="Gene3D" id="3.40.50.300">
    <property type="entry name" value="P-loop containing nucleotide triphosphate hydrolases"/>
    <property type="match status" value="1"/>
</dbReference>
<evidence type="ECO:0000313" key="3">
    <source>
        <dbReference type="Proteomes" id="UP000887577"/>
    </source>
</evidence>
<dbReference type="SMART" id="SM00174">
    <property type="entry name" value="RHO"/>
    <property type="match status" value="1"/>
</dbReference>
<dbReference type="PROSITE" id="PS51419">
    <property type="entry name" value="RAB"/>
    <property type="match status" value="1"/>
</dbReference>
<dbReference type="NCBIfam" id="TIGR00231">
    <property type="entry name" value="small_GTP"/>
    <property type="match status" value="1"/>
</dbReference>
<dbReference type="WBParaSite" id="PSU_v2.g2535.t1">
    <property type="protein sequence ID" value="PSU_v2.g2535.t1"/>
    <property type="gene ID" value="PSU_v2.g2535"/>
</dbReference>
<keyword evidence="3" id="KW-1185">Reference proteome</keyword>
<protein>
    <submittedName>
        <fullName evidence="4">Ras family small GTPase</fullName>
    </submittedName>
</protein>
<dbReference type="PROSITE" id="PS51421">
    <property type="entry name" value="RAS"/>
    <property type="match status" value="1"/>
</dbReference>
<evidence type="ECO:0000313" key="4">
    <source>
        <dbReference type="WBParaSite" id="PSU_v2.g2535.t1"/>
    </source>
</evidence>
<keyword evidence="2" id="KW-0342">GTP-binding</keyword>
<dbReference type="InterPro" id="IPR001806">
    <property type="entry name" value="Small_GTPase"/>
</dbReference>